<accession>A0ABQ6G2K5</accession>
<evidence type="ECO:0000256" key="2">
    <source>
        <dbReference type="ARBA" id="ARBA00023315"/>
    </source>
</evidence>
<dbReference type="InterPro" id="IPR016181">
    <property type="entry name" value="Acyl_CoA_acyltransferase"/>
</dbReference>
<reference evidence="4 5" key="1">
    <citation type="submission" date="2023-02" db="EMBL/GenBank/DDBJ databases">
        <title>Dictyobacter halimunensis sp. nov., a new member of the class Ktedonobacteria from forest soil in a geothermal area.</title>
        <authorList>
            <person name="Rachmania M.K."/>
            <person name="Ningsih F."/>
            <person name="Sakai Y."/>
            <person name="Yabe S."/>
            <person name="Yokota A."/>
            <person name="Sjamsuridzal W."/>
        </authorList>
    </citation>
    <scope>NUCLEOTIDE SEQUENCE [LARGE SCALE GENOMIC DNA]</scope>
    <source>
        <strain evidence="4 5">S3.2.2.5</strain>
    </source>
</reference>
<dbReference type="Pfam" id="PF00583">
    <property type="entry name" value="Acetyltransf_1"/>
    <property type="match status" value="1"/>
</dbReference>
<comment type="caution">
    <text evidence="4">The sequence shown here is derived from an EMBL/GenBank/DDBJ whole genome shotgun (WGS) entry which is preliminary data.</text>
</comment>
<dbReference type="CDD" id="cd04301">
    <property type="entry name" value="NAT_SF"/>
    <property type="match status" value="1"/>
</dbReference>
<dbReference type="Proteomes" id="UP001344906">
    <property type="component" value="Unassembled WGS sequence"/>
</dbReference>
<dbReference type="Gene3D" id="3.40.630.30">
    <property type="match status" value="1"/>
</dbReference>
<sequence>MHEYRFSNALGYTFEQLADLHNRSFSGYFMPMIMTPAQVSDFWRANQIDANRCVVMHDAQDTFVGMARMGTRGSRGWCGGFGIVPEFRGTGASKLLAGEMVRVARESGLTLLQLEVLTQNTAAIKLYERVGFVRQRRLLGLEIATSDLPVESSGPINSVEPTSLLSWDPFYTTRPTWGLEIASLLTGNSEALTIAGPDDQLNAFIVRRANNIMQIQAVLLRCRLTASEYGALLRALATDCSKVQIYNEPEESPQVPHYLDLGFNEFFSQYDMLLKL</sequence>
<evidence type="ECO:0000313" key="4">
    <source>
        <dbReference type="EMBL" id="GLV59333.1"/>
    </source>
</evidence>
<dbReference type="SUPFAM" id="SSF55729">
    <property type="entry name" value="Acyl-CoA N-acyltransferases (Nat)"/>
    <property type="match status" value="1"/>
</dbReference>
<dbReference type="InterPro" id="IPR000182">
    <property type="entry name" value="GNAT_dom"/>
</dbReference>
<dbReference type="PANTHER" id="PTHR43420">
    <property type="entry name" value="ACETYLTRANSFERASE"/>
    <property type="match status" value="1"/>
</dbReference>
<dbReference type="EMBL" id="BSRI01000002">
    <property type="protein sequence ID" value="GLV59333.1"/>
    <property type="molecule type" value="Genomic_DNA"/>
</dbReference>
<keyword evidence="1" id="KW-0808">Transferase</keyword>
<evidence type="ECO:0000313" key="5">
    <source>
        <dbReference type="Proteomes" id="UP001344906"/>
    </source>
</evidence>
<dbReference type="RefSeq" id="WP_338255927.1">
    <property type="nucleotide sequence ID" value="NZ_BSRI01000002.1"/>
</dbReference>
<gene>
    <name evidence="4" type="ORF">KDH_61600</name>
</gene>
<dbReference type="PROSITE" id="PS51186">
    <property type="entry name" value="GNAT"/>
    <property type="match status" value="1"/>
</dbReference>
<feature type="domain" description="N-acetyltransferase" evidence="3">
    <location>
        <begin position="4"/>
        <end position="149"/>
    </location>
</feature>
<dbReference type="InterPro" id="IPR050680">
    <property type="entry name" value="YpeA/RimI_acetyltransf"/>
</dbReference>
<name>A0ABQ6G2K5_9CHLR</name>
<keyword evidence="2" id="KW-0012">Acyltransferase</keyword>
<proteinExistence type="predicted"/>
<protein>
    <recommendedName>
        <fullName evidence="3">N-acetyltransferase domain-containing protein</fullName>
    </recommendedName>
</protein>
<organism evidence="4 5">
    <name type="scientific">Dictyobacter halimunensis</name>
    <dbReference type="NCBI Taxonomy" id="3026934"/>
    <lineage>
        <taxon>Bacteria</taxon>
        <taxon>Bacillati</taxon>
        <taxon>Chloroflexota</taxon>
        <taxon>Ktedonobacteria</taxon>
        <taxon>Ktedonobacterales</taxon>
        <taxon>Dictyobacteraceae</taxon>
        <taxon>Dictyobacter</taxon>
    </lineage>
</organism>
<keyword evidence="5" id="KW-1185">Reference proteome</keyword>
<evidence type="ECO:0000256" key="1">
    <source>
        <dbReference type="ARBA" id="ARBA00022679"/>
    </source>
</evidence>
<evidence type="ECO:0000259" key="3">
    <source>
        <dbReference type="PROSITE" id="PS51186"/>
    </source>
</evidence>